<accession>A0A2W4XXD3</accession>
<gene>
    <name evidence="2" type="ORF">DCF19_13935</name>
</gene>
<dbReference type="InterPro" id="IPR049219">
    <property type="entry name" value="DUF6841"/>
</dbReference>
<evidence type="ECO:0000313" key="3">
    <source>
        <dbReference type="Proteomes" id="UP000249467"/>
    </source>
</evidence>
<sequence>MKDQRIDIQNTFGNYLSAFNTLKPTEVESFLHLPSMLMTSGQVVVMHKTDEVLGVFNVLMESLKLKNFAESKIIGSLQVTQLSDNQGLVVGAAKRFDTKNQEIEHFGFTYTLRKVEDKWKIIAGVLHDPETIS</sequence>
<dbReference type="Proteomes" id="UP000249467">
    <property type="component" value="Unassembled WGS sequence"/>
</dbReference>
<dbReference type="AlphaFoldDB" id="A0A2W4XXD3"/>
<reference evidence="2 3" key="1">
    <citation type="submission" date="2018-04" db="EMBL/GenBank/DDBJ databases">
        <authorList>
            <person name="Go L.Y."/>
            <person name="Mitchell J.A."/>
        </authorList>
    </citation>
    <scope>NUCLEOTIDE SEQUENCE [LARGE SCALE GENOMIC DNA]</scope>
    <source>
        <strain evidence="2">ULC066bin1</strain>
    </source>
</reference>
<dbReference type="Pfam" id="PF20795">
    <property type="entry name" value="DUF6841"/>
    <property type="match status" value="1"/>
</dbReference>
<feature type="domain" description="DUF6841" evidence="1">
    <location>
        <begin position="12"/>
        <end position="123"/>
    </location>
</feature>
<comment type="caution">
    <text evidence="2">The sequence shown here is derived from an EMBL/GenBank/DDBJ whole genome shotgun (WGS) entry which is preliminary data.</text>
</comment>
<organism evidence="2 3">
    <name type="scientific">Pseudanabaena frigida</name>
    <dbReference type="NCBI Taxonomy" id="945775"/>
    <lineage>
        <taxon>Bacteria</taxon>
        <taxon>Bacillati</taxon>
        <taxon>Cyanobacteriota</taxon>
        <taxon>Cyanophyceae</taxon>
        <taxon>Pseudanabaenales</taxon>
        <taxon>Pseudanabaenaceae</taxon>
        <taxon>Pseudanabaena</taxon>
    </lineage>
</organism>
<proteinExistence type="predicted"/>
<protein>
    <recommendedName>
        <fullName evidence="1">DUF6841 domain-containing protein</fullName>
    </recommendedName>
</protein>
<name>A0A2W4XXD3_9CYAN</name>
<reference evidence="2 3" key="2">
    <citation type="submission" date="2018-06" db="EMBL/GenBank/DDBJ databases">
        <title>Metagenomic assembly of (sub)arctic Cyanobacteria and their associated microbiome from non-axenic cultures.</title>
        <authorList>
            <person name="Baurain D."/>
        </authorList>
    </citation>
    <scope>NUCLEOTIDE SEQUENCE [LARGE SCALE GENOMIC DNA]</scope>
    <source>
        <strain evidence="2">ULC066bin1</strain>
    </source>
</reference>
<evidence type="ECO:0000313" key="2">
    <source>
        <dbReference type="EMBL" id="PZO39365.1"/>
    </source>
</evidence>
<evidence type="ECO:0000259" key="1">
    <source>
        <dbReference type="Pfam" id="PF20795"/>
    </source>
</evidence>
<dbReference type="EMBL" id="QBML01000018">
    <property type="protein sequence ID" value="PZO39365.1"/>
    <property type="molecule type" value="Genomic_DNA"/>
</dbReference>